<keyword evidence="3" id="KW-0560">Oxidoreductase</keyword>
<dbReference type="InterPro" id="IPR046867">
    <property type="entry name" value="AldOxase/xan_DH_MoCoBD2"/>
</dbReference>
<dbReference type="Pfam" id="PF02738">
    <property type="entry name" value="MoCoBD_1"/>
    <property type="match status" value="1"/>
</dbReference>
<organism evidence="6 7">
    <name type="scientific">Nitratireductor rhodophyticola</name>
    <dbReference type="NCBI Taxonomy" id="2854036"/>
    <lineage>
        <taxon>Bacteria</taxon>
        <taxon>Pseudomonadati</taxon>
        <taxon>Pseudomonadota</taxon>
        <taxon>Alphaproteobacteria</taxon>
        <taxon>Hyphomicrobiales</taxon>
        <taxon>Phyllobacteriaceae</taxon>
        <taxon>Nitratireductor</taxon>
    </lineage>
</organism>
<accession>A0ABS7R8Y8</accession>
<dbReference type="Pfam" id="PF01315">
    <property type="entry name" value="Ald_Xan_dh_C"/>
    <property type="match status" value="1"/>
</dbReference>
<dbReference type="SUPFAM" id="SSF56003">
    <property type="entry name" value="Molybdenum cofactor-binding domain"/>
    <property type="match status" value="1"/>
</dbReference>
<protein>
    <submittedName>
        <fullName evidence="6">Molybdopterin-dependent oxidoreductase</fullName>
    </submittedName>
</protein>
<dbReference type="SUPFAM" id="SSF54665">
    <property type="entry name" value="CO dehydrogenase molybdoprotein N-domain-like"/>
    <property type="match status" value="1"/>
</dbReference>
<dbReference type="Pfam" id="PF20256">
    <property type="entry name" value="MoCoBD_2"/>
    <property type="match status" value="1"/>
</dbReference>
<dbReference type="InterPro" id="IPR006058">
    <property type="entry name" value="2Fe2S_fd_BS"/>
</dbReference>
<gene>
    <name evidence="6" type="ORF">KVG22_05085</name>
</gene>
<evidence type="ECO:0000256" key="2">
    <source>
        <dbReference type="ARBA" id="ARBA00022723"/>
    </source>
</evidence>
<dbReference type="Pfam" id="PF01799">
    <property type="entry name" value="Fer2_2"/>
    <property type="match status" value="1"/>
</dbReference>
<dbReference type="Gene3D" id="3.10.20.30">
    <property type="match status" value="1"/>
</dbReference>
<dbReference type="CDD" id="cd00207">
    <property type="entry name" value="fer2"/>
    <property type="match status" value="1"/>
</dbReference>
<dbReference type="InterPro" id="IPR002888">
    <property type="entry name" value="2Fe-2S-bd"/>
</dbReference>
<dbReference type="InterPro" id="IPR037165">
    <property type="entry name" value="AldOxase/xan_DH_Mopterin-bd_sf"/>
</dbReference>
<dbReference type="Gene3D" id="3.90.1170.50">
    <property type="entry name" value="Aldehyde oxidase/xanthine dehydrogenase, a/b hammerhead"/>
    <property type="match status" value="1"/>
</dbReference>
<evidence type="ECO:0000256" key="3">
    <source>
        <dbReference type="ARBA" id="ARBA00023002"/>
    </source>
</evidence>
<evidence type="ECO:0000256" key="1">
    <source>
        <dbReference type="ARBA" id="ARBA00006849"/>
    </source>
</evidence>
<dbReference type="Gene3D" id="1.10.150.120">
    <property type="entry name" value="[2Fe-2S]-binding domain"/>
    <property type="match status" value="1"/>
</dbReference>
<dbReference type="InterPro" id="IPR012675">
    <property type="entry name" value="Beta-grasp_dom_sf"/>
</dbReference>
<dbReference type="SMART" id="SM01008">
    <property type="entry name" value="Ald_Xan_dh_C"/>
    <property type="match status" value="1"/>
</dbReference>
<evidence type="ECO:0000313" key="6">
    <source>
        <dbReference type="EMBL" id="MBY8915950.1"/>
    </source>
</evidence>
<dbReference type="Proteomes" id="UP000777661">
    <property type="component" value="Unassembled WGS sequence"/>
</dbReference>
<keyword evidence="2" id="KW-0479">Metal-binding</keyword>
<dbReference type="RefSeq" id="WP_223005335.1">
    <property type="nucleotide sequence ID" value="NZ_JAHSQO010000002.1"/>
</dbReference>
<dbReference type="InterPro" id="IPR000674">
    <property type="entry name" value="Ald_Oxase/Xan_DH_a/b"/>
</dbReference>
<dbReference type="EMBL" id="JAHSQO010000002">
    <property type="protein sequence ID" value="MBY8915950.1"/>
    <property type="molecule type" value="Genomic_DNA"/>
</dbReference>
<evidence type="ECO:0000259" key="5">
    <source>
        <dbReference type="PROSITE" id="PS51085"/>
    </source>
</evidence>
<proteinExistence type="inferred from homology"/>
<dbReference type="InterPro" id="IPR008274">
    <property type="entry name" value="AldOxase/xan_DH_MoCoBD1"/>
</dbReference>
<evidence type="ECO:0000313" key="7">
    <source>
        <dbReference type="Proteomes" id="UP000777661"/>
    </source>
</evidence>
<reference evidence="6 7" key="1">
    <citation type="submission" date="2021-06" db="EMBL/GenBank/DDBJ databases">
        <title>Nitratireductor porphyridii sp. nov., isolated from a small marine red alga, Porphyridium purpureum in South Korea.</title>
        <authorList>
            <person name="Kim K.H."/>
            <person name="Kristyanto S."/>
            <person name="Jeon C.O."/>
        </authorList>
    </citation>
    <scope>NUCLEOTIDE SEQUENCE [LARGE SCALE GENOMIC DNA]</scope>
    <source>
        <strain evidence="6 7">R6</strain>
    </source>
</reference>
<feature type="domain" description="2Fe-2S ferredoxin-type" evidence="5">
    <location>
        <begin position="6"/>
        <end position="82"/>
    </location>
</feature>
<comment type="similarity">
    <text evidence="1">Belongs to the xanthine dehydrogenase family.</text>
</comment>
<keyword evidence="4" id="KW-0408">Iron</keyword>
<evidence type="ECO:0000256" key="4">
    <source>
        <dbReference type="ARBA" id="ARBA00023004"/>
    </source>
</evidence>
<dbReference type="InterPro" id="IPR036884">
    <property type="entry name" value="2Fe-2S-bd_dom_sf"/>
</dbReference>
<name>A0ABS7R8Y8_9HYPH</name>
<dbReference type="SUPFAM" id="SSF54292">
    <property type="entry name" value="2Fe-2S ferredoxin-like"/>
    <property type="match status" value="1"/>
</dbReference>
<dbReference type="SUPFAM" id="SSF47741">
    <property type="entry name" value="CO dehydrogenase ISP C-domain like"/>
    <property type="match status" value="1"/>
</dbReference>
<keyword evidence="7" id="KW-1185">Reference proteome</keyword>
<dbReference type="InterPro" id="IPR016208">
    <property type="entry name" value="Ald_Oxase/xanthine_DH-like"/>
</dbReference>
<comment type="caution">
    <text evidence="6">The sequence shown here is derived from an EMBL/GenBank/DDBJ whole genome shotgun (WGS) entry which is preliminary data.</text>
</comment>
<dbReference type="PROSITE" id="PS51085">
    <property type="entry name" value="2FE2S_FER_2"/>
    <property type="match status" value="1"/>
</dbReference>
<sequence length="914" mass="95823">MSGKSLSVSLEVNGKSIVTEVSPLQRLSSVLRDELGLTGTKVGCDAGDCGACSVMVDGAVVCACLVPAAGLSGRKVRTVEGLSNGSLSALQESFLRHGAAQCGICTPGVLVSAAALLEQNPTPSETEVQDALGGVLCRCTGYRKIIEAVMNANRSVGVDASMVEQGHAVGASPIRLDGERKVNGTEIFGADERPADALSVAVVRSPHWHADFEIGDTEAFIAAHPGVVAVFTAADIPGENRFGVIPPFADQPALAEGCVRFRGEAVALIAGERDAIEALDMDAFPIRWQELPHALTPDEARQNGFADLHEGRAGNELTRGFVECGDPESALSEAFVTVSGKVETSYVEHAYIEPEAGYAMMDGDMLVIKACTQAPYMDRDDTAKVLGLPPEKVRIVPLATGGGFGSKLDVSLQPLVGLVALKTGRPAAIVYTRGDSMRSTTKRHPATMRASIAADEAGRVTGMVFEGDFNTGAYASWGPTVANRVPVHASGPYRTPNYRATGRAIHTNGPISGAFRGFGVPQATIMQETLYDRLAEKLGRDRLAFRIENALADGDRTTCGQVLSGVGIRECLEALKPHWARAQAEADEANAREGRVRRGIGVASCWYGCGNTALPNPSTIRVGITASGTVMLHQGAVDIGQGSNTVVTQICADASGLPLSAFQLVGGDTGVTPDAGKTSASRQTYVTGKAAEKAGRALREKILRFANVSDGARIALEDGALVISEGTERRRVALSDVTADAHGYVFSAEETYDPPTTALDEKGQGVPYAVYGYGAQLVELEVDTALGTVRLLKITAAHDVGRAINPLLVEGQIEGGIAQGIGLALMEEYVPGRTENLHDYLIPTIGDVPPIETILVEVPDPEGPFGAKGLGEHVLIPTAPAILNAIRHAVGVEVTKVPATPSRILAAIRARENG</sequence>
<dbReference type="InterPro" id="IPR036856">
    <property type="entry name" value="Ald_Oxase/Xan_DH_a/b_sf"/>
</dbReference>
<dbReference type="PROSITE" id="PS00197">
    <property type="entry name" value="2FE2S_FER_1"/>
    <property type="match status" value="1"/>
</dbReference>
<dbReference type="InterPro" id="IPR036010">
    <property type="entry name" value="2Fe-2S_ferredoxin-like_sf"/>
</dbReference>
<dbReference type="InterPro" id="IPR001041">
    <property type="entry name" value="2Fe-2S_ferredoxin-type"/>
</dbReference>
<dbReference type="PANTHER" id="PTHR11908:SF157">
    <property type="entry name" value="XANTHINE DEHYDROGENASE SUBUNIT D-RELATED"/>
    <property type="match status" value="1"/>
</dbReference>
<dbReference type="PANTHER" id="PTHR11908">
    <property type="entry name" value="XANTHINE DEHYDROGENASE"/>
    <property type="match status" value="1"/>
</dbReference>
<dbReference type="Pfam" id="PF00111">
    <property type="entry name" value="Fer2"/>
    <property type="match status" value="1"/>
</dbReference>
<dbReference type="Gene3D" id="3.30.365.10">
    <property type="entry name" value="Aldehyde oxidase/xanthine dehydrogenase, molybdopterin binding domain"/>
    <property type="match status" value="4"/>
</dbReference>